<comment type="subcellular location">
    <subcellularLocation>
        <location evidence="1">Cell membrane</location>
        <topology evidence="1">Multi-pass membrane protein</topology>
    </subcellularLocation>
</comment>
<evidence type="ECO:0000256" key="2">
    <source>
        <dbReference type="ARBA" id="ARBA00022475"/>
    </source>
</evidence>
<feature type="transmembrane region" description="Helical" evidence="6">
    <location>
        <begin position="24"/>
        <end position="48"/>
    </location>
</feature>
<accession>A0ABP7T5D5</accession>
<comment type="caution">
    <text evidence="7">The sequence shown here is derived from an EMBL/GenBank/DDBJ whole genome shotgun (WGS) entry which is preliminary data.</text>
</comment>
<dbReference type="InterPro" id="IPR036259">
    <property type="entry name" value="MFS_trans_sf"/>
</dbReference>
<keyword evidence="8" id="KW-1185">Reference proteome</keyword>
<sequence length="418" mass="42657">MGAAGAPQTRPVSSPLITRSGFQWFFAGQLVSLLGNAMAPVALAFAVLDASKNTTASGDLGIVLAANMVPLLGFLLVGGAVADRVSRRTVLVVSNLGCGITQGAVAAVLLADAYDLTALAALAFANGVLMAFTTPALRGIVPELVEPDRLRQANALLGSARNAAKIVGPSLSGVLVVAVGGGPAIAFDALSFLVAAGCLTRLPRLTTPAPAKATSILADVREGWTTFRSIPWVWQVALAFCVVNLVNTGTWQILGPELTRQLSSEAAWGLVLSARGAGMLVMSTLMYRFATRYLLRWGSVLSALGALPLIALGTGAGVSWLVVAAFVGGLGSSAAAISWETSLQEHVPSESLSRVSAYDALLSYVAIPFGQLSVGPATEAFGGSAVATGAGIVFAVAVLLPLASASVRRLPHEVSRAG</sequence>
<dbReference type="Proteomes" id="UP001501747">
    <property type="component" value="Unassembled WGS sequence"/>
</dbReference>
<gene>
    <name evidence="7" type="ORF">GCM10022247_51890</name>
</gene>
<name>A0ABP7T5D5_9PSEU</name>
<feature type="transmembrane region" description="Helical" evidence="6">
    <location>
        <begin position="232"/>
        <end position="254"/>
    </location>
</feature>
<keyword evidence="2" id="KW-1003">Cell membrane</keyword>
<feature type="transmembrane region" description="Helical" evidence="6">
    <location>
        <begin position="294"/>
        <end position="312"/>
    </location>
</feature>
<evidence type="ECO:0000256" key="3">
    <source>
        <dbReference type="ARBA" id="ARBA00022692"/>
    </source>
</evidence>
<feature type="transmembrane region" description="Helical" evidence="6">
    <location>
        <begin position="60"/>
        <end position="82"/>
    </location>
</feature>
<keyword evidence="4 6" id="KW-1133">Transmembrane helix</keyword>
<feature type="transmembrane region" description="Helical" evidence="6">
    <location>
        <begin position="116"/>
        <end position="141"/>
    </location>
</feature>
<reference evidence="8" key="1">
    <citation type="journal article" date="2019" name="Int. J. Syst. Evol. Microbiol.">
        <title>The Global Catalogue of Microorganisms (GCM) 10K type strain sequencing project: providing services to taxonomists for standard genome sequencing and annotation.</title>
        <authorList>
            <consortium name="The Broad Institute Genomics Platform"/>
            <consortium name="The Broad Institute Genome Sequencing Center for Infectious Disease"/>
            <person name="Wu L."/>
            <person name="Ma J."/>
        </authorList>
    </citation>
    <scope>NUCLEOTIDE SEQUENCE [LARGE SCALE GENOMIC DNA]</scope>
    <source>
        <strain evidence="8">JCM 17342</strain>
    </source>
</reference>
<organism evidence="7 8">
    <name type="scientific">Allokutzneria multivorans</name>
    <dbReference type="NCBI Taxonomy" id="1142134"/>
    <lineage>
        <taxon>Bacteria</taxon>
        <taxon>Bacillati</taxon>
        <taxon>Actinomycetota</taxon>
        <taxon>Actinomycetes</taxon>
        <taxon>Pseudonocardiales</taxon>
        <taxon>Pseudonocardiaceae</taxon>
        <taxon>Allokutzneria</taxon>
    </lineage>
</organism>
<evidence type="ECO:0000256" key="1">
    <source>
        <dbReference type="ARBA" id="ARBA00004651"/>
    </source>
</evidence>
<keyword evidence="5 6" id="KW-0472">Membrane</keyword>
<feature type="transmembrane region" description="Helical" evidence="6">
    <location>
        <begin position="381"/>
        <end position="403"/>
    </location>
</feature>
<dbReference type="PANTHER" id="PTHR23513">
    <property type="entry name" value="INTEGRAL MEMBRANE EFFLUX PROTEIN-RELATED"/>
    <property type="match status" value="1"/>
</dbReference>
<protein>
    <submittedName>
        <fullName evidence="7">MFS transporter</fullName>
    </submittedName>
</protein>
<dbReference type="Pfam" id="PF07690">
    <property type="entry name" value="MFS_1"/>
    <property type="match status" value="1"/>
</dbReference>
<dbReference type="EMBL" id="BAABAL010000018">
    <property type="protein sequence ID" value="GAA4021339.1"/>
    <property type="molecule type" value="Genomic_DNA"/>
</dbReference>
<dbReference type="PANTHER" id="PTHR23513:SF11">
    <property type="entry name" value="STAPHYLOFERRIN A TRANSPORTER"/>
    <property type="match status" value="1"/>
</dbReference>
<evidence type="ECO:0000256" key="5">
    <source>
        <dbReference type="ARBA" id="ARBA00023136"/>
    </source>
</evidence>
<evidence type="ECO:0000256" key="4">
    <source>
        <dbReference type="ARBA" id="ARBA00022989"/>
    </source>
</evidence>
<feature type="transmembrane region" description="Helical" evidence="6">
    <location>
        <begin position="266"/>
        <end position="287"/>
    </location>
</feature>
<feature type="transmembrane region" description="Helical" evidence="6">
    <location>
        <begin position="89"/>
        <end position="110"/>
    </location>
</feature>
<proteinExistence type="predicted"/>
<dbReference type="CDD" id="cd06173">
    <property type="entry name" value="MFS_MefA_like"/>
    <property type="match status" value="1"/>
</dbReference>
<dbReference type="SUPFAM" id="SSF103473">
    <property type="entry name" value="MFS general substrate transporter"/>
    <property type="match status" value="1"/>
</dbReference>
<evidence type="ECO:0000313" key="7">
    <source>
        <dbReference type="EMBL" id="GAA4021339.1"/>
    </source>
</evidence>
<evidence type="ECO:0000256" key="6">
    <source>
        <dbReference type="SAM" id="Phobius"/>
    </source>
</evidence>
<dbReference type="InterPro" id="IPR011701">
    <property type="entry name" value="MFS"/>
</dbReference>
<dbReference type="Gene3D" id="1.20.1250.20">
    <property type="entry name" value="MFS general substrate transporter like domains"/>
    <property type="match status" value="1"/>
</dbReference>
<keyword evidence="3 6" id="KW-0812">Transmembrane</keyword>
<evidence type="ECO:0000313" key="8">
    <source>
        <dbReference type="Proteomes" id="UP001501747"/>
    </source>
</evidence>